<accession>A0A8S3Q872</accession>
<dbReference type="SUPFAM" id="SSF48726">
    <property type="entry name" value="Immunoglobulin"/>
    <property type="match status" value="1"/>
</dbReference>
<dbReference type="OrthoDB" id="6207170at2759"/>
<feature type="transmembrane region" description="Helical" evidence="2">
    <location>
        <begin position="265"/>
        <end position="289"/>
    </location>
</feature>
<dbReference type="AlphaFoldDB" id="A0A8S3Q872"/>
<dbReference type="Proteomes" id="UP000683360">
    <property type="component" value="Unassembled WGS sequence"/>
</dbReference>
<evidence type="ECO:0000256" key="1">
    <source>
        <dbReference type="SAM" id="MobiDB-lite"/>
    </source>
</evidence>
<comment type="caution">
    <text evidence="4">The sequence shown here is derived from an EMBL/GenBank/DDBJ whole genome shotgun (WGS) entry which is preliminary data.</text>
</comment>
<dbReference type="PROSITE" id="PS50835">
    <property type="entry name" value="IG_LIKE"/>
    <property type="match status" value="1"/>
</dbReference>
<keyword evidence="2" id="KW-0812">Transmembrane</keyword>
<keyword evidence="5" id="KW-1185">Reference proteome</keyword>
<organism evidence="4 5">
    <name type="scientific">Mytilus edulis</name>
    <name type="common">Blue mussel</name>
    <dbReference type="NCBI Taxonomy" id="6550"/>
    <lineage>
        <taxon>Eukaryota</taxon>
        <taxon>Metazoa</taxon>
        <taxon>Spiralia</taxon>
        <taxon>Lophotrochozoa</taxon>
        <taxon>Mollusca</taxon>
        <taxon>Bivalvia</taxon>
        <taxon>Autobranchia</taxon>
        <taxon>Pteriomorphia</taxon>
        <taxon>Mytilida</taxon>
        <taxon>Mytiloidea</taxon>
        <taxon>Mytilidae</taxon>
        <taxon>Mytilinae</taxon>
        <taxon>Mytilus</taxon>
    </lineage>
</organism>
<keyword evidence="2" id="KW-1133">Transmembrane helix</keyword>
<dbReference type="Gene3D" id="2.60.40.10">
    <property type="entry name" value="Immunoglobulins"/>
    <property type="match status" value="1"/>
</dbReference>
<feature type="domain" description="Ig-like" evidence="3">
    <location>
        <begin position="49"/>
        <end position="138"/>
    </location>
</feature>
<evidence type="ECO:0000313" key="4">
    <source>
        <dbReference type="EMBL" id="CAG2190679.1"/>
    </source>
</evidence>
<evidence type="ECO:0000259" key="3">
    <source>
        <dbReference type="PROSITE" id="PS50835"/>
    </source>
</evidence>
<dbReference type="EMBL" id="CAJPWZ010000338">
    <property type="protein sequence ID" value="CAG2190679.1"/>
    <property type="molecule type" value="Genomic_DNA"/>
</dbReference>
<evidence type="ECO:0000313" key="5">
    <source>
        <dbReference type="Proteomes" id="UP000683360"/>
    </source>
</evidence>
<keyword evidence="2" id="KW-0472">Membrane</keyword>
<evidence type="ECO:0000256" key="2">
    <source>
        <dbReference type="SAM" id="Phobius"/>
    </source>
</evidence>
<dbReference type="InterPro" id="IPR007110">
    <property type="entry name" value="Ig-like_dom"/>
</dbReference>
<reference evidence="4" key="1">
    <citation type="submission" date="2021-03" db="EMBL/GenBank/DDBJ databases">
        <authorList>
            <person name="Bekaert M."/>
        </authorList>
    </citation>
    <scope>NUCLEOTIDE SEQUENCE</scope>
</reference>
<proteinExistence type="predicted"/>
<dbReference type="InterPro" id="IPR013783">
    <property type="entry name" value="Ig-like_fold"/>
</dbReference>
<protein>
    <recommendedName>
        <fullName evidence="3">Ig-like domain-containing protein</fullName>
    </recommendedName>
</protein>
<feature type="region of interest" description="Disordered" evidence="1">
    <location>
        <begin position="369"/>
        <end position="393"/>
    </location>
</feature>
<dbReference type="InterPro" id="IPR036179">
    <property type="entry name" value="Ig-like_dom_sf"/>
</dbReference>
<gene>
    <name evidence="4" type="ORF">MEDL_5964</name>
</gene>
<feature type="compositionally biased region" description="Polar residues" evidence="1">
    <location>
        <begin position="378"/>
        <end position="387"/>
    </location>
</feature>
<sequence>MSNETTVWSTAELKLNSTYNGTKCTCSIQSKDVDFAVSDFVTLKIENKPILNINDEFHCNSSSTVALVCSARGELTMFGFARWTHTVDGIYIRSLYGITEKYISILIINDCTFKDGGDYTCSAWNKAGDSILWTNKTTLLHFTGRCVMKLICNYILPGWTSSYLEHHGGRNEYWSANCGSILFKIFLVSVKWQCNGVLLNHSIVEQIPMELEIYNKFITLSGYKTSIPVSSHECDRDKCSICLSNEFTGHCEQVYFKKSENGYNVFWVMFVIVLCIVAVGISPTLLAVIRTHRNQASQSIQLDSSTNDERYLQIYEPDQIATHQYDAALRTYIDPVPYHSARGYAMTGRPYNDLVQTVYESSRGYDVTSPEYLDVQPDTDTNSQQSDQYEKVD</sequence>
<name>A0A8S3Q872_MYTED</name>